<proteinExistence type="predicted"/>
<dbReference type="WBParaSite" id="ES5_v2.g20862.t1">
    <property type="protein sequence ID" value="ES5_v2.g20862.t1"/>
    <property type="gene ID" value="ES5_v2.g20862"/>
</dbReference>
<evidence type="ECO:0000313" key="1">
    <source>
        <dbReference type="Proteomes" id="UP000887579"/>
    </source>
</evidence>
<protein>
    <submittedName>
        <fullName evidence="2">Uncharacterized protein</fullName>
    </submittedName>
</protein>
<accession>A0AC34FU00</accession>
<reference evidence="2" key="1">
    <citation type="submission" date="2022-11" db="UniProtKB">
        <authorList>
            <consortium name="WormBaseParasite"/>
        </authorList>
    </citation>
    <scope>IDENTIFICATION</scope>
</reference>
<name>A0AC34FU00_9BILA</name>
<sequence>MAKFQHQKLVDEDNQFAKLKNQISFAHCDYISMEKEFNTQFCHDRSREYAFAWRYFKTNSTNETCFDIHEQVDCHTYLIQNGISNFVRPEKFLMCGGLLNVAINVSVNDVHDVWGPQINDLTQYLNKILHSTELFVQCPKCKFSGS</sequence>
<organism evidence="1 2">
    <name type="scientific">Panagrolaimus sp. ES5</name>
    <dbReference type="NCBI Taxonomy" id="591445"/>
    <lineage>
        <taxon>Eukaryota</taxon>
        <taxon>Metazoa</taxon>
        <taxon>Ecdysozoa</taxon>
        <taxon>Nematoda</taxon>
        <taxon>Chromadorea</taxon>
        <taxon>Rhabditida</taxon>
        <taxon>Tylenchina</taxon>
        <taxon>Panagrolaimomorpha</taxon>
        <taxon>Panagrolaimoidea</taxon>
        <taxon>Panagrolaimidae</taxon>
        <taxon>Panagrolaimus</taxon>
    </lineage>
</organism>
<dbReference type="Proteomes" id="UP000887579">
    <property type="component" value="Unplaced"/>
</dbReference>
<evidence type="ECO:0000313" key="2">
    <source>
        <dbReference type="WBParaSite" id="ES5_v2.g20862.t1"/>
    </source>
</evidence>